<evidence type="ECO:0000313" key="1">
    <source>
        <dbReference type="EMBL" id="GAI95309.1"/>
    </source>
</evidence>
<dbReference type="AlphaFoldDB" id="X1USI2"/>
<gene>
    <name evidence="1" type="ORF">S12H4_33044</name>
</gene>
<dbReference type="Gene3D" id="2.60.40.10">
    <property type="entry name" value="Immunoglobulins"/>
    <property type="match status" value="1"/>
</dbReference>
<dbReference type="InterPro" id="IPR036116">
    <property type="entry name" value="FN3_sf"/>
</dbReference>
<dbReference type="InterPro" id="IPR013783">
    <property type="entry name" value="Ig-like_fold"/>
</dbReference>
<dbReference type="InterPro" id="IPR003961">
    <property type="entry name" value="FN3_dom"/>
</dbReference>
<feature type="non-terminal residue" evidence="1">
    <location>
        <position position="1"/>
    </location>
</feature>
<reference evidence="1" key="1">
    <citation type="journal article" date="2014" name="Front. Microbiol.">
        <title>High frequency of phylogenetically diverse reductive dehalogenase-homologous genes in deep subseafloor sedimentary metagenomes.</title>
        <authorList>
            <person name="Kawai M."/>
            <person name="Futagami T."/>
            <person name="Toyoda A."/>
            <person name="Takaki Y."/>
            <person name="Nishi S."/>
            <person name="Hori S."/>
            <person name="Arai W."/>
            <person name="Tsubouchi T."/>
            <person name="Morono Y."/>
            <person name="Uchiyama I."/>
            <person name="Ito T."/>
            <person name="Fujiyama A."/>
            <person name="Inagaki F."/>
            <person name="Takami H."/>
        </authorList>
    </citation>
    <scope>NUCLEOTIDE SEQUENCE</scope>
    <source>
        <strain evidence="1">Expedition CK06-06</strain>
    </source>
</reference>
<protein>
    <recommendedName>
        <fullName evidence="2">Fibronectin type-III domain-containing protein</fullName>
    </recommendedName>
</protein>
<proteinExistence type="predicted"/>
<dbReference type="SUPFAM" id="SSF49265">
    <property type="entry name" value="Fibronectin type III"/>
    <property type="match status" value="1"/>
</dbReference>
<dbReference type="EMBL" id="BARW01019438">
    <property type="protein sequence ID" value="GAI95309.1"/>
    <property type="molecule type" value="Genomic_DNA"/>
</dbReference>
<sequence length="134" mass="14487">RIRPSDRKGYLDYSGVQVIEAATLDLSAVAFGQRVCHVGHLYRNTSADGNTLILRAVKWTGFRNYVTPEPAWGAWGDEEAFFGGEEDCGVGGVGLYEKAISGLTPETKYYFRARGVNSGGTGVGVEKEFTTLAS</sequence>
<organism evidence="1">
    <name type="scientific">marine sediment metagenome</name>
    <dbReference type="NCBI Taxonomy" id="412755"/>
    <lineage>
        <taxon>unclassified sequences</taxon>
        <taxon>metagenomes</taxon>
        <taxon>ecological metagenomes</taxon>
    </lineage>
</organism>
<name>X1USI2_9ZZZZ</name>
<comment type="caution">
    <text evidence="1">The sequence shown here is derived from an EMBL/GenBank/DDBJ whole genome shotgun (WGS) entry which is preliminary data.</text>
</comment>
<evidence type="ECO:0008006" key="2">
    <source>
        <dbReference type="Google" id="ProtNLM"/>
    </source>
</evidence>
<dbReference type="CDD" id="cd00063">
    <property type="entry name" value="FN3"/>
    <property type="match status" value="1"/>
</dbReference>
<accession>X1USI2</accession>